<dbReference type="Gene3D" id="1.10.606.20">
    <property type="match status" value="2"/>
</dbReference>
<evidence type="ECO:0000313" key="3">
    <source>
        <dbReference type="Proteomes" id="UP000593892"/>
    </source>
</evidence>
<dbReference type="Proteomes" id="UP000593892">
    <property type="component" value="Chromosome"/>
</dbReference>
<accession>A0A7S7NYE3</accession>
<dbReference type="Pfam" id="PF01569">
    <property type="entry name" value="PAP2"/>
    <property type="match status" value="2"/>
</dbReference>
<feature type="domain" description="Phosphatidic acid phosphatase type 2/haloperoxidase" evidence="1">
    <location>
        <begin position="285"/>
        <end position="394"/>
    </location>
</feature>
<dbReference type="AlphaFoldDB" id="A0A7S7NYE3"/>
<dbReference type="EMBL" id="CP063849">
    <property type="protein sequence ID" value="QOY92051.1"/>
    <property type="molecule type" value="Genomic_DNA"/>
</dbReference>
<gene>
    <name evidence="2" type="ORF">IRI77_18250</name>
</gene>
<dbReference type="CDD" id="cd03398">
    <property type="entry name" value="PAP2_haloperoxidase"/>
    <property type="match status" value="1"/>
</dbReference>
<dbReference type="InterPro" id="IPR000326">
    <property type="entry name" value="PAP2/HPO"/>
</dbReference>
<dbReference type="SUPFAM" id="SSF48317">
    <property type="entry name" value="Acid phosphatase/Vanadium-dependent haloperoxidase"/>
    <property type="match status" value="2"/>
</dbReference>
<keyword evidence="3" id="KW-1185">Reference proteome</keyword>
<reference evidence="2 3" key="1">
    <citation type="submission" date="2020-10" db="EMBL/GenBank/DDBJ databases">
        <title>Complete genome sequence of Paludibaculum fermentans P105T, a facultatively anaerobic acidobacterium capable of dissimilatory Fe(III) reduction.</title>
        <authorList>
            <person name="Dedysh S.N."/>
            <person name="Beletsky A.V."/>
            <person name="Kulichevskaya I.S."/>
            <person name="Mardanov A.V."/>
            <person name="Ravin N.V."/>
        </authorList>
    </citation>
    <scope>NUCLEOTIDE SEQUENCE [LARGE SCALE GENOMIC DNA]</scope>
    <source>
        <strain evidence="2 3">P105</strain>
    </source>
</reference>
<protein>
    <submittedName>
        <fullName evidence="2">Phosphatase PAP2 family protein</fullName>
    </submittedName>
</protein>
<feature type="domain" description="Phosphatidic acid phosphatase type 2/haloperoxidase" evidence="1">
    <location>
        <begin position="59"/>
        <end position="157"/>
    </location>
</feature>
<sequence>MDWLREVSKESDARIVEQIRFWDSGPASYRWMDLITKRQSAAQPVGRSMVHAYTYVSLAIYDATVAAWNAKYAYNRARPSHVDPAILPRVPVPQSPSYPSDYAATAAAASAVLAYLVPSEAVYFQGLAEEAGKSRLYAGVEYPSDYLAGWELGMRVAEQVIAKIRADGSDMVWSGTVPTGACLWTGTNPGNIAAMNWKPLLLSSPAEFRPQPPPACTSPEVQADLAAVKNFPRALTTANLNTNARALYWQTPEGVFPWAFVQLNRWVLEDKLELNPPAAARAYALLGAVGFDAFIASQDGKFAYWYLRPAQLDPSLAPLFPAPNFPSYPSNHSTFSTARSEVLAYLFPDRSGMIRAMGKEAGDSRIWAGIHFEMDNQAGVTLGRNIAHKFIAWAENDGSQQ</sequence>
<evidence type="ECO:0000313" key="2">
    <source>
        <dbReference type="EMBL" id="QOY92051.1"/>
    </source>
</evidence>
<dbReference type="KEGG" id="pfer:IRI77_18250"/>
<dbReference type="InterPro" id="IPR036938">
    <property type="entry name" value="PAP2/HPO_sf"/>
</dbReference>
<dbReference type="PANTHER" id="PTHR34599:SF2">
    <property type="entry name" value="TRAF-TYPE DOMAIN-CONTAINING PROTEIN"/>
    <property type="match status" value="1"/>
</dbReference>
<name>A0A7S7NYE3_PALFE</name>
<organism evidence="2 3">
    <name type="scientific">Paludibaculum fermentans</name>
    <dbReference type="NCBI Taxonomy" id="1473598"/>
    <lineage>
        <taxon>Bacteria</taxon>
        <taxon>Pseudomonadati</taxon>
        <taxon>Acidobacteriota</taxon>
        <taxon>Terriglobia</taxon>
        <taxon>Bryobacterales</taxon>
        <taxon>Bryobacteraceae</taxon>
        <taxon>Paludibaculum</taxon>
    </lineage>
</organism>
<proteinExistence type="predicted"/>
<dbReference type="PANTHER" id="PTHR34599">
    <property type="entry name" value="PEROXIDASE-RELATED"/>
    <property type="match status" value="1"/>
</dbReference>
<dbReference type="InterPro" id="IPR052559">
    <property type="entry name" value="V-haloperoxidase"/>
</dbReference>
<evidence type="ECO:0000259" key="1">
    <source>
        <dbReference type="Pfam" id="PF01569"/>
    </source>
</evidence>